<protein>
    <submittedName>
        <fullName evidence="2">Uncharacterized protein</fullName>
    </submittedName>
</protein>
<dbReference type="EMBL" id="LAYY01000011">
    <property type="protein sequence ID" value="KKK37805.1"/>
    <property type="molecule type" value="Genomic_DNA"/>
</dbReference>
<proteinExistence type="predicted"/>
<feature type="region of interest" description="Disordered" evidence="1">
    <location>
        <begin position="1"/>
        <end position="31"/>
    </location>
</feature>
<keyword evidence="3" id="KW-1185">Reference proteome</keyword>
<evidence type="ECO:0000256" key="1">
    <source>
        <dbReference type="SAM" id="MobiDB-lite"/>
    </source>
</evidence>
<reference evidence="2 3" key="1">
    <citation type="submission" date="2015-04" db="EMBL/GenBank/DDBJ databases">
        <title>Taxonomic description and genome sequence of Bacillus campisalis sp. nov., a novel member of the genus Bacillus isolated from solar saltern.</title>
        <authorList>
            <person name="Mathan Kumar R."/>
            <person name="Kaur G."/>
            <person name="Kumar A."/>
            <person name="Singh N.K."/>
            <person name="Kaur N."/>
            <person name="Kumar N."/>
            <person name="Mayilraj S."/>
        </authorList>
    </citation>
    <scope>NUCLEOTIDE SEQUENCE [LARGE SCALE GENOMIC DNA]</scope>
    <source>
        <strain evidence="2 3">SA2-6</strain>
    </source>
</reference>
<evidence type="ECO:0000313" key="2">
    <source>
        <dbReference type="EMBL" id="KKK37805.1"/>
    </source>
</evidence>
<dbReference type="AlphaFoldDB" id="A0A0M2SYV7"/>
<sequence length="59" mass="6558">MVAITNNDRPKREPATPTPYGGIAPNANFPGDSIDEHRRLENANIDLTGDEIRQQNENL</sequence>
<dbReference type="PATRIC" id="fig|1408103.3.peg.2597"/>
<gene>
    <name evidence="2" type="ORF">WQ57_11545</name>
</gene>
<dbReference type="Proteomes" id="UP000034166">
    <property type="component" value="Unassembled WGS sequence"/>
</dbReference>
<accession>A0A0M2SYV7</accession>
<name>A0A0M2SYV7_9BACI</name>
<organism evidence="2 3">
    <name type="scientific">Mesobacillus campisalis</name>
    <dbReference type="NCBI Taxonomy" id="1408103"/>
    <lineage>
        <taxon>Bacteria</taxon>
        <taxon>Bacillati</taxon>
        <taxon>Bacillota</taxon>
        <taxon>Bacilli</taxon>
        <taxon>Bacillales</taxon>
        <taxon>Bacillaceae</taxon>
        <taxon>Mesobacillus</taxon>
    </lineage>
</organism>
<comment type="caution">
    <text evidence="2">The sequence shown here is derived from an EMBL/GenBank/DDBJ whole genome shotgun (WGS) entry which is preliminary data.</text>
</comment>
<evidence type="ECO:0000313" key="3">
    <source>
        <dbReference type="Proteomes" id="UP000034166"/>
    </source>
</evidence>